<reference evidence="2" key="1">
    <citation type="submission" date="2014-09" db="EMBL/GenBank/DDBJ databases">
        <authorList>
            <person name="Magalhaes I.L.F."/>
            <person name="Oliveira U."/>
            <person name="Santos F.R."/>
            <person name="Vidigal T.H.D.A."/>
            <person name="Brescovit A.D."/>
            <person name="Santos A.J."/>
        </authorList>
    </citation>
    <scope>NUCLEOTIDE SEQUENCE</scope>
    <source>
        <tissue evidence="2">Shoot tissue taken approximately 20 cm above the soil surface</tissue>
    </source>
</reference>
<name>A0A0A9H1E5_ARUDO</name>
<feature type="region of interest" description="Disordered" evidence="1">
    <location>
        <begin position="33"/>
        <end position="54"/>
    </location>
</feature>
<proteinExistence type="predicted"/>
<dbReference type="EMBL" id="GBRH01171198">
    <property type="protein sequence ID" value="JAE26698.1"/>
    <property type="molecule type" value="Transcribed_RNA"/>
</dbReference>
<dbReference type="AlphaFoldDB" id="A0A0A9H1E5"/>
<evidence type="ECO:0000256" key="1">
    <source>
        <dbReference type="SAM" id="MobiDB-lite"/>
    </source>
</evidence>
<protein>
    <submittedName>
        <fullName evidence="2">Ethanolaminephosphotransferase</fullName>
    </submittedName>
</protein>
<reference evidence="2" key="2">
    <citation type="journal article" date="2015" name="Data Brief">
        <title>Shoot transcriptome of the giant reed, Arundo donax.</title>
        <authorList>
            <person name="Barrero R.A."/>
            <person name="Guerrero F.D."/>
            <person name="Moolhuijzen P."/>
            <person name="Goolsby J.A."/>
            <person name="Tidwell J."/>
            <person name="Bellgard S.E."/>
            <person name="Bellgard M.I."/>
        </authorList>
    </citation>
    <scope>NUCLEOTIDE SEQUENCE</scope>
    <source>
        <tissue evidence="2">Shoot tissue taken approximately 20 cm above the soil surface</tissue>
    </source>
</reference>
<organism evidence="2">
    <name type="scientific">Arundo donax</name>
    <name type="common">Giant reed</name>
    <name type="synonym">Donax arundinaceus</name>
    <dbReference type="NCBI Taxonomy" id="35708"/>
    <lineage>
        <taxon>Eukaryota</taxon>
        <taxon>Viridiplantae</taxon>
        <taxon>Streptophyta</taxon>
        <taxon>Embryophyta</taxon>
        <taxon>Tracheophyta</taxon>
        <taxon>Spermatophyta</taxon>
        <taxon>Magnoliopsida</taxon>
        <taxon>Liliopsida</taxon>
        <taxon>Poales</taxon>
        <taxon>Poaceae</taxon>
        <taxon>PACMAD clade</taxon>
        <taxon>Arundinoideae</taxon>
        <taxon>Arundineae</taxon>
        <taxon>Arundo</taxon>
    </lineage>
</organism>
<sequence length="54" mass="5769">MLELVTLGLKTIIACSNRATEAMHHAFSTGELELNIDGETEPGIKRKEGDGGRG</sequence>
<feature type="compositionally biased region" description="Basic and acidic residues" evidence="1">
    <location>
        <begin position="42"/>
        <end position="54"/>
    </location>
</feature>
<evidence type="ECO:0000313" key="2">
    <source>
        <dbReference type="EMBL" id="JAE26698.1"/>
    </source>
</evidence>
<keyword evidence="2" id="KW-0808">Transferase</keyword>
<dbReference type="GO" id="GO:0016740">
    <property type="term" value="F:transferase activity"/>
    <property type="evidence" value="ECO:0007669"/>
    <property type="project" value="UniProtKB-KW"/>
</dbReference>
<accession>A0A0A9H1E5</accession>